<dbReference type="Proteomes" id="UP001239111">
    <property type="component" value="Chromosome 2"/>
</dbReference>
<evidence type="ECO:0000313" key="1">
    <source>
        <dbReference type="EMBL" id="KAJ8680623.1"/>
    </source>
</evidence>
<gene>
    <name evidence="1" type="ORF">QAD02_016410</name>
</gene>
<evidence type="ECO:0000313" key="2">
    <source>
        <dbReference type="Proteomes" id="UP001239111"/>
    </source>
</evidence>
<dbReference type="EMBL" id="CM056742">
    <property type="protein sequence ID" value="KAJ8680623.1"/>
    <property type="molecule type" value="Genomic_DNA"/>
</dbReference>
<protein>
    <submittedName>
        <fullName evidence="1">Uncharacterized protein</fullName>
    </submittedName>
</protein>
<name>A0ACC2PBZ9_9HYME</name>
<reference evidence="1" key="1">
    <citation type="submission" date="2023-04" db="EMBL/GenBank/DDBJ databases">
        <title>A chromosome-level genome assembly of the parasitoid wasp Eretmocerus hayati.</title>
        <authorList>
            <person name="Zhong Y."/>
            <person name="Liu S."/>
            <person name="Liu Y."/>
        </authorList>
    </citation>
    <scope>NUCLEOTIDE SEQUENCE</scope>
    <source>
        <strain evidence="1">ZJU_SS_LIU_2023</strain>
    </source>
</reference>
<accession>A0ACC2PBZ9</accession>
<comment type="caution">
    <text evidence="1">The sequence shown here is derived from an EMBL/GenBank/DDBJ whole genome shotgun (WGS) entry which is preliminary data.</text>
</comment>
<sequence length="607" mass="68826">MSTMLAHWLGDPSHFLIFVIIIVEFLSSSHHINSYNNNIKMERRKPFSSLSKRQQDNRLNYISCVARNESIVVPFSNSSLSNLERQPQSFMHSNILSERASSGIERTVTIVSNHSDLVTTQSIESDHHITHEFLADSLKIGLENSERLNHIDDFENSDDIENARENFFNVDSSQHETYEVLPSLDLATDIARWACQHEVTMSALGGLLKLLRRRANDDFESLPLDPRSLMKTSKNVKVVLLGVGEFTHYGLEKAMIEQLRAVGATLDSSVIYFDLFGNGSPIFNSRNLSLLALLGKIVHPLFIEPFFISGYYGKEKAPNVHEFVAPFVIEYARLERDGLLFDGVRYSIKLRCVIADTIARNWLLEHPAHNCIQGCLKCLVIGFKIGGATTFPDLDAPLKNDEEFRSSLPLPYKLGVSPLEWIGVRLYSQVPLEVMHQGDLGLTERLVKHWMSMFGGGVGALEISSEFSESYKALAQCVPDEFPRKPRGMDELSYFKATDFRLILLYTGPPAIRRLLSHEHIVHFNALNCAWRILSDPEFCLTLNSQADMLLRYFVKNVETLYGREHVVFCVHSAIHLAADVMNFGALERFSAYPFESFLGYLRSLVR</sequence>
<proteinExistence type="predicted"/>
<keyword evidence="2" id="KW-1185">Reference proteome</keyword>
<organism evidence="1 2">
    <name type="scientific">Eretmocerus hayati</name>
    <dbReference type="NCBI Taxonomy" id="131215"/>
    <lineage>
        <taxon>Eukaryota</taxon>
        <taxon>Metazoa</taxon>
        <taxon>Ecdysozoa</taxon>
        <taxon>Arthropoda</taxon>
        <taxon>Hexapoda</taxon>
        <taxon>Insecta</taxon>
        <taxon>Pterygota</taxon>
        <taxon>Neoptera</taxon>
        <taxon>Endopterygota</taxon>
        <taxon>Hymenoptera</taxon>
        <taxon>Apocrita</taxon>
        <taxon>Proctotrupomorpha</taxon>
        <taxon>Chalcidoidea</taxon>
        <taxon>Aphelinidae</taxon>
        <taxon>Aphelininae</taxon>
        <taxon>Eretmocerus</taxon>
    </lineage>
</organism>